<dbReference type="EMBL" id="AAXW01000002">
    <property type="protein sequence ID" value="EAZ93477.1"/>
    <property type="molecule type" value="Genomic_DNA"/>
</dbReference>
<accession>A3II45</accession>
<reference evidence="1 2" key="1">
    <citation type="submission" date="2007-03" db="EMBL/GenBank/DDBJ databases">
        <authorList>
            <person name="Stal L."/>
            <person name="Ferriera S."/>
            <person name="Johnson J."/>
            <person name="Kravitz S."/>
            <person name="Beeson K."/>
            <person name="Sutton G."/>
            <person name="Rogers Y.-H."/>
            <person name="Friedman R."/>
            <person name="Frazier M."/>
            <person name="Venter J.C."/>
        </authorList>
    </citation>
    <scope>NUCLEOTIDE SEQUENCE [LARGE SCALE GENOMIC DNA]</scope>
    <source>
        <strain evidence="1 2">CCY0110</strain>
    </source>
</reference>
<evidence type="ECO:0000313" key="1">
    <source>
        <dbReference type="EMBL" id="EAZ93477.1"/>
    </source>
</evidence>
<evidence type="ECO:0000313" key="2">
    <source>
        <dbReference type="Proteomes" id="UP000003781"/>
    </source>
</evidence>
<name>A3II45_9CHRO</name>
<keyword evidence="2" id="KW-1185">Reference proteome</keyword>
<dbReference type="Proteomes" id="UP000003781">
    <property type="component" value="Unassembled WGS sequence"/>
</dbReference>
<proteinExistence type="predicted"/>
<comment type="caution">
    <text evidence="1">The sequence shown here is derived from an EMBL/GenBank/DDBJ whole genome shotgun (WGS) entry which is preliminary data.</text>
</comment>
<gene>
    <name evidence="1" type="ORF">CY0110_16817</name>
</gene>
<dbReference type="AlphaFoldDB" id="A3II45"/>
<sequence length="21" mass="2597">MIAVIRIDQRMFFQGDSYCFR</sequence>
<protein>
    <submittedName>
        <fullName evidence="1">Uncharacterized protein</fullName>
    </submittedName>
</protein>
<organism evidence="1 2">
    <name type="scientific">Crocosphaera chwakensis CCY0110</name>
    <dbReference type="NCBI Taxonomy" id="391612"/>
    <lineage>
        <taxon>Bacteria</taxon>
        <taxon>Bacillati</taxon>
        <taxon>Cyanobacteriota</taxon>
        <taxon>Cyanophyceae</taxon>
        <taxon>Oscillatoriophycideae</taxon>
        <taxon>Chroococcales</taxon>
        <taxon>Aphanothecaceae</taxon>
        <taxon>Crocosphaera</taxon>
        <taxon>Crocosphaera chwakensis</taxon>
    </lineage>
</organism>